<keyword evidence="1" id="KW-0539">Nucleus</keyword>
<name>A0AA88L1Z6_ARTSF</name>
<dbReference type="GO" id="GO:0004528">
    <property type="term" value="F:phosphodiesterase I activity"/>
    <property type="evidence" value="ECO:0007669"/>
    <property type="project" value="UniProtKB-EC"/>
</dbReference>
<keyword evidence="1" id="KW-0460">Magnesium</keyword>
<dbReference type="GO" id="GO:0046872">
    <property type="term" value="F:metal ion binding"/>
    <property type="evidence" value="ECO:0007669"/>
    <property type="project" value="UniProtKB-KW"/>
</dbReference>
<evidence type="ECO:0000313" key="5">
    <source>
        <dbReference type="Proteomes" id="UP001187531"/>
    </source>
</evidence>
<evidence type="ECO:0000259" key="3">
    <source>
        <dbReference type="Pfam" id="PF21315"/>
    </source>
</evidence>
<sequence length="443" mass="50654">MGKKSGSFQKNNLFNYFSKTQSIKHEEDSNEVVILEEVKSTSHSKSISKFVKTAGIASASSSIQIKEDNIKVLDCGKQLVSESEEKGYKMDATESKNIIETVRVRSASELFPRVGPHLTDTVNPREFLEVEVKEDNNFKDSQRLKCSFSKESSPDKNMVKPKFYPLEQIASEDSIGTIHQKNEYFVDDIYSPPRISKGARFIFKEPLFSMDPSQTEAGNITPQKIRLKLWDSMTGIKTDEHKSQTSPVKYLATPPHSKQMERGPPYSINSIPNKAEVLTPQKNPVSLQRSLTDVKTNKIESVYSPVKHLATPPRSKRNIFSNKGKPVALKRRYEIPYYLLNFTTLINFVTNDSFYKDLFDQTDRECYDIFNKCSREAQIVYVRLFNRKNEWKRQDNIKYKEEVGDSDLTEILNELVSAGLLDDGKFLPVQSTPGLSIKALFYF</sequence>
<proteinExistence type="inferred from homology"/>
<feature type="domain" description="Fanconi-associated nuclease 1-like winged-helix" evidence="3">
    <location>
        <begin position="337"/>
        <end position="421"/>
    </location>
</feature>
<dbReference type="GO" id="GO:0036297">
    <property type="term" value="P:interstrand cross-link repair"/>
    <property type="evidence" value="ECO:0007669"/>
    <property type="project" value="InterPro"/>
</dbReference>
<keyword evidence="1" id="KW-0378">Hydrolase</keyword>
<comment type="cofactor">
    <cofactor evidence="1">
        <name>Mg(2+)</name>
        <dbReference type="ChEBI" id="CHEBI:18420"/>
    </cofactor>
    <cofactor evidence="1">
        <name>Mn(2+)</name>
        <dbReference type="ChEBI" id="CHEBI:29035"/>
    </cofactor>
</comment>
<keyword evidence="1" id="KW-0227">DNA damage</keyword>
<feature type="region of interest" description="Disordered" evidence="2">
    <location>
        <begin position="241"/>
        <end position="262"/>
    </location>
</feature>
<comment type="catalytic activity">
    <reaction evidence="1">
        <text>Hydrolytically removes 5'-nucleotides successively from the 3'-hydroxy termini of 3'-hydroxy-terminated oligonucleotides.</text>
        <dbReference type="EC" id="3.1.4.1"/>
    </reaction>
</comment>
<reference evidence="4" key="1">
    <citation type="submission" date="2023-07" db="EMBL/GenBank/DDBJ databases">
        <title>Chromosome-level genome assembly of Artemia franciscana.</title>
        <authorList>
            <person name="Jo E."/>
        </authorList>
    </citation>
    <scope>NUCLEOTIDE SEQUENCE</scope>
    <source>
        <tissue evidence="4">Whole body</tissue>
    </source>
</reference>
<dbReference type="EC" id="3.1.4.1" evidence="1"/>
<evidence type="ECO:0000313" key="4">
    <source>
        <dbReference type="EMBL" id="KAK2713622.1"/>
    </source>
</evidence>
<dbReference type="GO" id="GO:0005634">
    <property type="term" value="C:nucleus"/>
    <property type="evidence" value="ECO:0007669"/>
    <property type="project" value="UniProtKB-SubCell"/>
</dbReference>
<organism evidence="4 5">
    <name type="scientific">Artemia franciscana</name>
    <name type="common">Brine shrimp</name>
    <name type="synonym">Artemia sanfranciscana</name>
    <dbReference type="NCBI Taxonomy" id="6661"/>
    <lineage>
        <taxon>Eukaryota</taxon>
        <taxon>Metazoa</taxon>
        <taxon>Ecdysozoa</taxon>
        <taxon>Arthropoda</taxon>
        <taxon>Crustacea</taxon>
        <taxon>Branchiopoda</taxon>
        <taxon>Anostraca</taxon>
        <taxon>Artemiidae</taxon>
        <taxon>Artemia</taxon>
    </lineage>
</organism>
<comment type="function">
    <text evidence="1">Nuclease required for the repair of DNA interstrand cross-links (ICL). Acts as a 5'-3' exonuclease that anchors at a cut end of DNA and cleaves DNA successively at every third nucleotide, allowing to excise an ICL from one strand through flanking incisions.</text>
</comment>
<dbReference type="PANTHER" id="PTHR15749:SF4">
    <property type="entry name" value="FANCONI-ASSOCIATED NUCLEASE 1"/>
    <property type="match status" value="1"/>
</dbReference>
<dbReference type="Proteomes" id="UP001187531">
    <property type="component" value="Unassembled WGS sequence"/>
</dbReference>
<dbReference type="GO" id="GO:0008409">
    <property type="term" value="F:5'-3' exonuclease activity"/>
    <property type="evidence" value="ECO:0007669"/>
    <property type="project" value="TreeGrafter"/>
</dbReference>
<comment type="caution">
    <text evidence="4">The sequence shown here is derived from an EMBL/GenBank/DDBJ whole genome shotgun (WGS) entry which is preliminary data.</text>
</comment>
<dbReference type="PANTHER" id="PTHR15749">
    <property type="entry name" value="FANCONI-ASSOCIATED NUCLEASE 1"/>
    <property type="match status" value="1"/>
</dbReference>
<gene>
    <name evidence="4" type="ORF">QYM36_009483</name>
</gene>
<protein>
    <recommendedName>
        <fullName evidence="1">Fanconi-associated nuclease</fullName>
        <ecNumber evidence="1">3.1.4.1</ecNumber>
    </recommendedName>
</protein>
<keyword evidence="1" id="KW-0479">Metal-binding</keyword>
<keyword evidence="1" id="KW-0540">Nuclease</keyword>
<dbReference type="GO" id="GO:0070336">
    <property type="term" value="F:flap-structured DNA binding"/>
    <property type="evidence" value="ECO:0007669"/>
    <property type="project" value="TreeGrafter"/>
</dbReference>
<evidence type="ECO:0000256" key="2">
    <source>
        <dbReference type="SAM" id="MobiDB-lite"/>
    </source>
</evidence>
<comment type="subcellular location">
    <subcellularLocation>
        <location evidence="1">Nucleus</location>
    </subcellularLocation>
</comment>
<accession>A0AA88L1Z6</accession>
<dbReference type="EMBL" id="JAVRJZ010000014">
    <property type="protein sequence ID" value="KAK2713622.1"/>
    <property type="molecule type" value="Genomic_DNA"/>
</dbReference>
<dbReference type="Pfam" id="PF21315">
    <property type="entry name" value="FAN1_HTH"/>
    <property type="match status" value="1"/>
</dbReference>
<keyword evidence="1" id="KW-0464">Manganese</keyword>
<comment type="similarity">
    <text evidence="1">Belongs to the FAN1 family.</text>
</comment>
<dbReference type="InterPro" id="IPR033315">
    <property type="entry name" value="Fan1-like"/>
</dbReference>
<keyword evidence="5" id="KW-1185">Reference proteome</keyword>
<keyword evidence="1" id="KW-0234">DNA repair</keyword>
<evidence type="ECO:0000256" key="1">
    <source>
        <dbReference type="RuleBase" id="RU365033"/>
    </source>
</evidence>
<dbReference type="AlphaFoldDB" id="A0AA88L1Z6"/>
<dbReference type="InterPro" id="IPR049125">
    <property type="entry name" value="FAN1-like_WH"/>
</dbReference>
<dbReference type="GO" id="GO:0017108">
    <property type="term" value="F:5'-flap endonuclease activity"/>
    <property type="evidence" value="ECO:0007669"/>
    <property type="project" value="TreeGrafter"/>
</dbReference>